<evidence type="ECO:0000313" key="3">
    <source>
        <dbReference type="Proteomes" id="UP000674143"/>
    </source>
</evidence>
<comment type="caution">
    <text evidence="2">The sequence shown here is derived from an EMBL/GenBank/DDBJ whole genome shotgun (WGS) entry which is preliminary data.</text>
</comment>
<reference evidence="3" key="1">
    <citation type="journal article" date="2021" name="Microbiol. Resour. Announc.">
        <title>LGAAP: Leishmaniinae Genome Assembly and Annotation Pipeline.</title>
        <authorList>
            <person name="Almutairi H."/>
            <person name="Urbaniak M.D."/>
            <person name="Bates M.D."/>
            <person name="Jariyapan N."/>
            <person name="Kwakye-Nuako G."/>
            <person name="Thomaz-Soccol V."/>
            <person name="Al-Salem W.S."/>
            <person name="Dillon R.J."/>
            <person name="Bates P.A."/>
            <person name="Gatherer D."/>
        </authorList>
    </citation>
    <scope>NUCLEOTIDE SEQUENCE [LARGE SCALE GENOMIC DNA]</scope>
</reference>
<evidence type="ECO:0000256" key="1">
    <source>
        <dbReference type="SAM" id="Phobius"/>
    </source>
</evidence>
<dbReference type="RefSeq" id="XP_067060560.1">
    <property type="nucleotide sequence ID" value="XM_067205008.1"/>
</dbReference>
<proteinExistence type="predicted"/>
<reference evidence="3" key="2">
    <citation type="journal article" date="2021" name="Sci. Data">
        <title>Chromosome-scale genome sequencing, assembly and annotation of six genomes from subfamily Leishmaniinae.</title>
        <authorList>
            <person name="Almutairi H."/>
            <person name="Urbaniak M.D."/>
            <person name="Bates M.D."/>
            <person name="Jariyapan N."/>
            <person name="Kwakye-Nuako G."/>
            <person name="Thomaz Soccol V."/>
            <person name="Al-Salem W.S."/>
            <person name="Dillon R.J."/>
            <person name="Bates P.A."/>
            <person name="Gatherer D."/>
        </authorList>
    </citation>
    <scope>NUCLEOTIDE SEQUENCE [LARGE SCALE GENOMIC DNA]</scope>
</reference>
<dbReference type="GeneID" id="92358942"/>
<dbReference type="AlphaFoldDB" id="A0A836GBH6"/>
<keyword evidence="1" id="KW-0812">Transmembrane</keyword>
<keyword evidence="1" id="KW-0472">Membrane</keyword>
<feature type="transmembrane region" description="Helical" evidence="1">
    <location>
        <begin position="119"/>
        <end position="140"/>
    </location>
</feature>
<protein>
    <submittedName>
        <fullName evidence="2">Uncharacterized protein</fullName>
    </submittedName>
</protein>
<accession>A0A836GBH6</accession>
<name>A0A836GBH6_9TRYP</name>
<dbReference type="Proteomes" id="UP000674143">
    <property type="component" value="Unassembled WGS sequence"/>
</dbReference>
<keyword evidence="1" id="KW-1133">Transmembrane helix</keyword>
<dbReference type="KEGG" id="loi:92358942"/>
<gene>
    <name evidence="2" type="ORF">LSCM4_02989</name>
</gene>
<evidence type="ECO:0000313" key="2">
    <source>
        <dbReference type="EMBL" id="KAG5470294.1"/>
    </source>
</evidence>
<sequence length="148" mass="16384">MSWYSSQTLSYTLSGKWRSVDGKTVVAMCDGSSTWSGMCSLEAEDFHYEGRVLASPLSDGGWAAFLPSNASDAVLLGHRKGNLVVVLKSADDVLCKVEYARSTAQVEDFRTVLRLKGKYIAALFVMVGTYKWIQVSFFGAPLRRARHF</sequence>
<dbReference type="EMBL" id="JAFHLR010000032">
    <property type="protein sequence ID" value="KAG5470294.1"/>
    <property type="molecule type" value="Genomic_DNA"/>
</dbReference>
<keyword evidence="3" id="KW-1185">Reference proteome</keyword>
<organism evidence="2 3">
    <name type="scientific">Leishmania orientalis</name>
    <dbReference type="NCBI Taxonomy" id="2249476"/>
    <lineage>
        <taxon>Eukaryota</taxon>
        <taxon>Discoba</taxon>
        <taxon>Euglenozoa</taxon>
        <taxon>Kinetoplastea</taxon>
        <taxon>Metakinetoplastina</taxon>
        <taxon>Trypanosomatida</taxon>
        <taxon>Trypanosomatidae</taxon>
        <taxon>Leishmaniinae</taxon>
        <taxon>Leishmania</taxon>
    </lineage>
</organism>